<accession>A0A1X1WCM4</accession>
<evidence type="ECO:0000256" key="1">
    <source>
        <dbReference type="SAM" id="Phobius"/>
    </source>
</evidence>
<proteinExistence type="predicted"/>
<dbReference type="EMBL" id="LQPC01000047">
    <property type="protein sequence ID" value="ORV84346.1"/>
    <property type="molecule type" value="Genomic_DNA"/>
</dbReference>
<keyword evidence="1" id="KW-0472">Membrane</keyword>
<comment type="caution">
    <text evidence="2">The sequence shown here is derived from an EMBL/GenBank/DDBJ whole genome shotgun (WGS) entry which is preliminary data.</text>
</comment>
<feature type="transmembrane region" description="Helical" evidence="1">
    <location>
        <begin position="47"/>
        <end position="69"/>
    </location>
</feature>
<reference evidence="2 3" key="1">
    <citation type="submission" date="2016-01" db="EMBL/GenBank/DDBJ databases">
        <title>The new phylogeny of the genus Mycobacterium.</title>
        <authorList>
            <person name="Tarcisio F."/>
            <person name="Conor M."/>
            <person name="Antonella G."/>
            <person name="Elisabetta G."/>
            <person name="Giulia F.S."/>
            <person name="Sara T."/>
            <person name="Anna F."/>
            <person name="Clotilde B."/>
            <person name="Roberto B."/>
            <person name="Veronica D.S."/>
            <person name="Fabio R."/>
            <person name="Monica P."/>
            <person name="Olivier J."/>
            <person name="Enrico T."/>
            <person name="Nicola S."/>
        </authorList>
    </citation>
    <scope>NUCLEOTIDE SEQUENCE [LARGE SCALE GENOMIC DNA]</scope>
    <source>
        <strain evidence="2 3">DSM 45541</strain>
    </source>
</reference>
<feature type="transmembrane region" description="Helical" evidence="1">
    <location>
        <begin position="12"/>
        <end position="32"/>
    </location>
</feature>
<name>A0A1X1WCM4_MYCIR</name>
<keyword evidence="1" id="KW-1133">Transmembrane helix</keyword>
<dbReference type="Proteomes" id="UP000193622">
    <property type="component" value="Unassembled WGS sequence"/>
</dbReference>
<feature type="transmembrane region" description="Helical" evidence="1">
    <location>
        <begin position="76"/>
        <end position="97"/>
    </location>
</feature>
<sequence length="150" mass="15936">MTVSTPQAQNRTVQFARVLGPFLAIASAAAVLDTPHREPLYAALTGSALWCWALGIVGLLSGLTVVAFHQLWHSPAAMVISVFGWLVIIRSILLLAFPTFVADRVDLSMAGSTLWPVAHLGFAAAGGYLAFVGYSGALRTLVSSTRTQRP</sequence>
<keyword evidence="1" id="KW-0812">Transmembrane</keyword>
<evidence type="ECO:0000313" key="3">
    <source>
        <dbReference type="Proteomes" id="UP000193622"/>
    </source>
</evidence>
<gene>
    <name evidence="2" type="ORF">AWC12_23095</name>
</gene>
<dbReference type="RefSeq" id="WP_051226938.1">
    <property type="nucleotide sequence ID" value="NZ_LQPC01000047.1"/>
</dbReference>
<organism evidence="2 3">
    <name type="scientific">Mycolicibacterium iranicum</name>
    <name type="common">Mycobacterium iranicum</name>
    <dbReference type="NCBI Taxonomy" id="912594"/>
    <lineage>
        <taxon>Bacteria</taxon>
        <taxon>Bacillati</taxon>
        <taxon>Actinomycetota</taxon>
        <taxon>Actinomycetes</taxon>
        <taxon>Mycobacteriales</taxon>
        <taxon>Mycobacteriaceae</taxon>
        <taxon>Mycolicibacterium</taxon>
    </lineage>
</organism>
<evidence type="ECO:0000313" key="2">
    <source>
        <dbReference type="EMBL" id="ORV84346.1"/>
    </source>
</evidence>
<dbReference type="AlphaFoldDB" id="A0A1X1WCM4"/>
<protein>
    <submittedName>
        <fullName evidence="2">Uncharacterized protein</fullName>
    </submittedName>
</protein>
<feature type="transmembrane region" description="Helical" evidence="1">
    <location>
        <begin position="117"/>
        <end position="142"/>
    </location>
</feature>